<name>A0A4Z2IIA5_9TELE</name>
<comment type="caution">
    <text evidence="2">The sequence shown here is derived from an EMBL/GenBank/DDBJ whole genome shotgun (WGS) entry which is preliminary data.</text>
</comment>
<evidence type="ECO:0000256" key="1">
    <source>
        <dbReference type="SAM" id="MobiDB-lite"/>
    </source>
</evidence>
<feature type="region of interest" description="Disordered" evidence="1">
    <location>
        <begin position="45"/>
        <end position="69"/>
    </location>
</feature>
<evidence type="ECO:0000313" key="2">
    <source>
        <dbReference type="EMBL" id="TNN77174.1"/>
    </source>
</evidence>
<gene>
    <name evidence="2" type="ORF">EYF80_012643</name>
</gene>
<sequence>MPRKIKPWRPEMGRVSSFCPQTMGPLERTMTDQVQQGLWVQKEEEEITQGHKGRDVTDRRADACRCGNR</sequence>
<feature type="region of interest" description="Disordered" evidence="1">
    <location>
        <begin position="1"/>
        <end position="24"/>
    </location>
</feature>
<dbReference type="EMBL" id="SRLO01000086">
    <property type="protein sequence ID" value="TNN77174.1"/>
    <property type="molecule type" value="Genomic_DNA"/>
</dbReference>
<evidence type="ECO:0000313" key="3">
    <source>
        <dbReference type="Proteomes" id="UP000314294"/>
    </source>
</evidence>
<keyword evidence="3" id="KW-1185">Reference proteome</keyword>
<feature type="compositionally biased region" description="Basic and acidic residues" evidence="1">
    <location>
        <begin position="48"/>
        <end position="63"/>
    </location>
</feature>
<dbReference type="Proteomes" id="UP000314294">
    <property type="component" value="Unassembled WGS sequence"/>
</dbReference>
<dbReference type="AlphaFoldDB" id="A0A4Z2IIA5"/>
<proteinExistence type="predicted"/>
<reference evidence="2 3" key="1">
    <citation type="submission" date="2019-03" db="EMBL/GenBank/DDBJ databases">
        <title>First draft genome of Liparis tanakae, snailfish: a comprehensive survey of snailfish specific genes.</title>
        <authorList>
            <person name="Kim W."/>
            <person name="Song I."/>
            <person name="Jeong J.-H."/>
            <person name="Kim D."/>
            <person name="Kim S."/>
            <person name="Ryu S."/>
            <person name="Song J.Y."/>
            <person name="Lee S.K."/>
        </authorList>
    </citation>
    <scope>NUCLEOTIDE SEQUENCE [LARGE SCALE GENOMIC DNA]</scope>
    <source>
        <tissue evidence="2">Muscle</tissue>
    </source>
</reference>
<organism evidence="2 3">
    <name type="scientific">Liparis tanakae</name>
    <name type="common">Tanaka's snailfish</name>
    <dbReference type="NCBI Taxonomy" id="230148"/>
    <lineage>
        <taxon>Eukaryota</taxon>
        <taxon>Metazoa</taxon>
        <taxon>Chordata</taxon>
        <taxon>Craniata</taxon>
        <taxon>Vertebrata</taxon>
        <taxon>Euteleostomi</taxon>
        <taxon>Actinopterygii</taxon>
        <taxon>Neopterygii</taxon>
        <taxon>Teleostei</taxon>
        <taxon>Neoteleostei</taxon>
        <taxon>Acanthomorphata</taxon>
        <taxon>Eupercaria</taxon>
        <taxon>Perciformes</taxon>
        <taxon>Cottioidei</taxon>
        <taxon>Cottales</taxon>
        <taxon>Liparidae</taxon>
        <taxon>Liparis</taxon>
    </lineage>
</organism>
<accession>A0A4Z2IIA5</accession>
<protein>
    <submittedName>
        <fullName evidence="2">Uncharacterized protein</fullName>
    </submittedName>
</protein>